<evidence type="ECO:0000313" key="7">
    <source>
        <dbReference type="Proteomes" id="UP000028123"/>
    </source>
</evidence>
<feature type="signal peptide" evidence="4">
    <location>
        <begin position="1"/>
        <end position="31"/>
    </location>
</feature>
<evidence type="ECO:0000256" key="1">
    <source>
        <dbReference type="ARBA" id="ARBA00010116"/>
    </source>
</evidence>
<dbReference type="eggNOG" id="COG4932">
    <property type="taxonomic scope" value="Bacteria"/>
</dbReference>
<dbReference type="InterPro" id="IPR008964">
    <property type="entry name" value="Invasin/intimin_cell_adhesion"/>
</dbReference>
<dbReference type="Gene3D" id="2.60.40.1120">
    <property type="entry name" value="Carboxypeptidase-like, regulatory domain"/>
    <property type="match status" value="2"/>
</dbReference>
<feature type="domain" description="Big-1" evidence="5">
    <location>
        <begin position="1512"/>
        <end position="1606"/>
    </location>
</feature>
<accession>A0A081NTL0</accession>
<dbReference type="SUPFAM" id="SSF49464">
    <property type="entry name" value="Carboxypeptidase regulatory domain-like"/>
    <property type="match status" value="1"/>
</dbReference>
<protein>
    <recommendedName>
        <fullName evidence="5">Big-1 domain-containing protein</fullName>
    </recommendedName>
</protein>
<comment type="caution">
    <text evidence="6">The sequence shown here is derived from an EMBL/GenBank/DDBJ whole genome shotgun (WGS) entry which is preliminary data.</text>
</comment>
<dbReference type="Pfam" id="PF02369">
    <property type="entry name" value="Big_1"/>
    <property type="match status" value="1"/>
</dbReference>
<dbReference type="InterPro" id="IPR008969">
    <property type="entry name" value="CarboxyPept-like_regulatory"/>
</dbReference>
<feature type="compositionally biased region" description="Gly residues" evidence="2">
    <location>
        <begin position="1934"/>
        <end position="1982"/>
    </location>
</feature>
<feature type="transmembrane region" description="Helical" evidence="3">
    <location>
        <begin position="2032"/>
        <end position="2050"/>
    </location>
</feature>
<dbReference type="InterPro" id="IPR013783">
    <property type="entry name" value="Ig-like_fold"/>
</dbReference>
<feature type="compositionally biased region" description="Low complexity" evidence="2">
    <location>
        <begin position="1917"/>
        <end position="1933"/>
    </location>
</feature>
<dbReference type="PROSITE" id="PS51127">
    <property type="entry name" value="BIG1"/>
    <property type="match status" value="1"/>
</dbReference>
<evidence type="ECO:0000313" key="6">
    <source>
        <dbReference type="EMBL" id="KEQ21783.1"/>
    </source>
</evidence>
<evidence type="ECO:0000256" key="4">
    <source>
        <dbReference type="SAM" id="SignalP"/>
    </source>
</evidence>
<dbReference type="Gene3D" id="2.60.40.1140">
    <property type="entry name" value="Collagen-binding surface protein Cna, B-type domain"/>
    <property type="match status" value="3"/>
</dbReference>
<evidence type="ECO:0000256" key="2">
    <source>
        <dbReference type="SAM" id="MobiDB-lite"/>
    </source>
</evidence>
<sequence>MKRKRSMSKTVLSFCLAVLLAFQAVMFSANAYAESASINPGTGTTSGPSVSEAVYKAVYAPPIGAPVTLMAAPSDKTAVLIGANSSFSLEVTQDGKVLTTSDAIHGRKPFFLKVTGIKVPVKGDAANPNTVDGNTVILYGDSVMLDRATYFKEIVLPTATKTLVDKSGFKIGTAYFSEAGIKVVFDGEDRFFNGQGQNVTFGFESTATADVSGIGYGDKKPINIFGGSYLLENPRTTPAYSITMKANSNASENGWINQAAFVEGAIEWKVEISATDMFDPAIPQPLEGLTFYDALAQVGTYVEGSLQVNGRGVAPDSGTTNALAYTFPVGFGDKAIVTFKTWIPKAMYYYEYRSSDNGWQTVANTAELRDASGKPLLSSKSWRAALKPDWIQQIGTLDKRVNPADPRTITWTIDVNKNYLKQGLKDFTITDALPNGLTWKSAAWQAWDSAKKDWSATTTAITPNANNVYAFGEVNGPIRLVIVSEVTGSIASFTNKTIAQWKLDGNSVQDNDQATVWDNAVVTIGSHTLTKGGAISQDDFNIGAVTWTVNLTPQEALPDLAVYDLLVYGGSIDLDKVDAGGQVSSKVLQQIKAKGTTPEYWQKYKEGSFDTKNGLQLEVIPLTQNGTRVADLLRVTGYNTDKLASFTFRSVINHPDKFARQGPENGKTRYNRAYLFDGEEYSTHYDAYVNSHGRMLNKEMLYASEPIINGKGDGNKPNYVHNYVRDDSNETRTLAAYDQITNSVTFRLAVNLSGLKTDEMAKDGGNRVASEISLVDTLPDGWEFVPFSEGKDFELWRAESDNGGGYEYGARADAREIIQPTDPRHVVSFSANGNVGTFSFTKLESPYVILVKAKPTESTRKAYFESGNPKTALYNTADLKIKWGDIPTVRTEKRKVIVPMKSLGKSVTKPNPGVLEWTVNYAPPFEMKDGVYLQDTLGEGLALRKDENDSLSLRRPDMAVYRAKLNASGELSKDGDALNLYDPNCEVKVEAVVENGITRLAFRMKNPNQLYQMVYQTEITAVPASGKAGNEIKLMGDDTISNISAKSETAVNSSDVGGSATTQGKLDLKKVDTKGQPLSGVKFTLYKSDGITEVASGTTGADGKLSLYAKAGLYVLKQTYIDETTYLPTTTVYQVRVASTPWNPIWVDGVEVTPTNPLVVPTPVWVPGDLKLDTKIEGKAADPNKGFEYVVTFSNGKSYAYTGSKSGTVASGGTVTLKDGESITIKDIPDGITYTIVQKDYTGDGYATNPANLTRTGSIVAKVTAEAKFVNGKYLPGTLSISQKVAGNGGQPDKEFEFTVTFDGAGKDGTYSYTKQDGSTGTIKSGDKIALKHGESIVITGIPKDTTYTVTEDDYSSQKYAVNLPNGTSSGTIADQGAHRADFVNTRMVYGGLLIGQTVAGNGGETDKPFEYTVTFNGADAGKTYTYAYTKVDGTSTTGTIQSGGTISLKHGETAVIDASQILKGATYTVTQKDYSGDGYTTNPATLTHTGTIEEQKIAEARFVNTKYFPGKLILTANPAVVPGDGKTPSELTATLVDHEGKPIAGRDIVFTLPDNSEVTATTDAQGKAVIPYIPPKLTDATPKVHTITAKTTSTIDGDATASTTVTAMPAAITGVLRDNTTGKVIPNATVTVKNNDTNEDHTITTDQNGAYFLPVPPGGSYTVSYTREFSINGTPMPVTFTQKAEIDNGVTEGKPVPAEITAVGIVLFKQPDGKSSLLNSTFTSKMHVYLQDAVGNYILDQNGVPKAFDLQPNGTFLVNGLLTGDYKMEVRYEFAPGKELTLIREAKLGVAANGELNISQQLVDPYGKITDAKTGAVIEGAEVTLYYADTPKNKANGIVPGTKVTLPTIPGFAPNDNASPSQNSDATGAYAYMVFPDTDYYLVVTKAGYVTHTSATISVGSDIVRYDVQLTPVSSDGNNGTDNDNNGTDSGNNGTGNGNNGTGNGNNGTGNGNNGTGNGNNGTGNGNNGTGNGNNGAGNGNNGTSNGNNGTGNGNNEAGSNSEAANGNNKVVHNNNELDDVPQTGDNSTSLFFYMALALISLIMIGFCLPNRKKVKHIQ</sequence>
<name>A0A081NTL0_9BACL</name>
<organism evidence="6 7">
    <name type="scientific">Paenibacillus tyrfis</name>
    <dbReference type="NCBI Taxonomy" id="1501230"/>
    <lineage>
        <taxon>Bacteria</taxon>
        <taxon>Bacillati</taxon>
        <taxon>Bacillota</taxon>
        <taxon>Bacilli</taxon>
        <taxon>Bacillales</taxon>
        <taxon>Paenibacillaceae</taxon>
        <taxon>Paenibacillus</taxon>
    </lineage>
</organism>
<dbReference type="Proteomes" id="UP000028123">
    <property type="component" value="Unassembled WGS sequence"/>
</dbReference>
<keyword evidence="4" id="KW-0732">Signal</keyword>
<feature type="chain" id="PRO_5038662092" description="Big-1 domain-containing protein" evidence="4">
    <location>
        <begin position="32"/>
        <end position="2060"/>
    </location>
</feature>
<keyword evidence="3" id="KW-0812">Transmembrane</keyword>
<dbReference type="Pfam" id="PF24547">
    <property type="entry name" value="DUF7601"/>
    <property type="match status" value="3"/>
</dbReference>
<dbReference type="SUPFAM" id="SSF49478">
    <property type="entry name" value="Cna protein B-type domain"/>
    <property type="match status" value="1"/>
</dbReference>
<keyword evidence="3" id="KW-1133">Transmembrane helix</keyword>
<evidence type="ECO:0000259" key="5">
    <source>
        <dbReference type="PROSITE" id="PS51127"/>
    </source>
</evidence>
<keyword evidence="3" id="KW-0472">Membrane</keyword>
<proteinExistence type="inferred from homology"/>
<dbReference type="Pfam" id="PF17802">
    <property type="entry name" value="SpaA"/>
    <property type="match status" value="1"/>
</dbReference>
<reference evidence="6 7" key="1">
    <citation type="submission" date="2014-06" db="EMBL/GenBank/DDBJ databases">
        <title>Draft genome sequence of Paenibacillus sp. MSt1.</title>
        <authorList>
            <person name="Aw Y.K."/>
            <person name="Ong K.S."/>
            <person name="Gan H.M."/>
            <person name="Lee S.M."/>
        </authorList>
    </citation>
    <scope>NUCLEOTIDE SEQUENCE [LARGE SCALE GENOMIC DNA]</scope>
    <source>
        <strain evidence="6 7">MSt1</strain>
    </source>
</reference>
<dbReference type="SUPFAM" id="SSF49373">
    <property type="entry name" value="Invasin/intimin cell-adhesion fragments"/>
    <property type="match status" value="1"/>
</dbReference>
<dbReference type="InterPro" id="IPR055382">
    <property type="entry name" value="DUF7601"/>
</dbReference>
<dbReference type="SMART" id="SM00634">
    <property type="entry name" value="BID_1"/>
    <property type="match status" value="1"/>
</dbReference>
<evidence type="ECO:0000256" key="3">
    <source>
        <dbReference type="SAM" id="Phobius"/>
    </source>
</evidence>
<keyword evidence="7" id="KW-1185">Reference proteome</keyword>
<comment type="similarity">
    <text evidence="1">Belongs to the intimin/invasin family.</text>
</comment>
<dbReference type="Gene3D" id="2.60.40.10">
    <property type="entry name" value="Immunoglobulins"/>
    <property type="match status" value="2"/>
</dbReference>
<gene>
    <name evidence="6" type="ORF">ET33_33625</name>
</gene>
<feature type="region of interest" description="Disordered" evidence="2">
    <location>
        <begin position="1912"/>
        <end position="2023"/>
    </location>
</feature>
<feature type="compositionally biased region" description="Low complexity" evidence="2">
    <location>
        <begin position="1983"/>
        <end position="2016"/>
    </location>
</feature>
<dbReference type="Pfam" id="PF13620">
    <property type="entry name" value="CarboxypepD_reg"/>
    <property type="match status" value="1"/>
</dbReference>
<dbReference type="InterPro" id="IPR003344">
    <property type="entry name" value="Big_1_dom"/>
</dbReference>
<dbReference type="InterPro" id="IPR041033">
    <property type="entry name" value="SpaA_PFL_dom_1"/>
</dbReference>
<dbReference type="EMBL" id="JNVM01000062">
    <property type="protein sequence ID" value="KEQ21783.1"/>
    <property type="molecule type" value="Genomic_DNA"/>
</dbReference>